<organism evidence="1 2">
    <name type="scientific">Panagrolaimus sp. ES5</name>
    <dbReference type="NCBI Taxonomy" id="591445"/>
    <lineage>
        <taxon>Eukaryota</taxon>
        <taxon>Metazoa</taxon>
        <taxon>Ecdysozoa</taxon>
        <taxon>Nematoda</taxon>
        <taxon>Chromadorea</taxon>
        <taxon>Rhabditida</taxon>
        <taxon>Tylenchina</taxon>
        <taxon>Panagrolaimomorpha</taxon>
        <taxon>Panagrolaimoidea</taxon>
        <taxon>Panagrolaimidae</taxon>
        <taxon>Panagrolaimus</taxon>
    </lineage>
</organism>
<accession>A0AC34FGE9</accession>
<protein>
    <submittedName>
        <fullName evidence="2">Exophilin 5</fullName>
    </submittedName>
</protein>
<name>A0AC34FGE9_9BILA</name>
<proteinExistence type="predicted"/>
<sequence length="214" mass="24204">MATKDDCLSLKDKQKVFVVAKFGDQFSNLNLNQNHKFFDKSLRSKRVTTDNKKVQDYAISKPLDFTNDNVSHAKKESSLLSKSKNNHLTSSFGNLNSDSGEKEELKKNKSANSSTLSLHIVAYENSVEASLDSDSCKNQELENKTENRSLINKWKTPKHFFSGVLSTFQNPFEFPRQQEYEGTKTPEVAHFKASQKMLNPNQSKASTSGKKDIQ</sequence>
<dbReference type="WBParaSite" id="ES5_v2.g16411.t1">
    <property type="protein sequence ID" value="ES5_v2.g16411.t1"/>
    <property type="gene ID" value="ES5_v2.g16411"/>
</dbReference>
<evidence type="ECO:0000313" key="1">
    <source>
        <dbReference type="Proteomes" id="UP000887579"/>
    </source>
</evidence>
<dbReference type="Proteomes" id="UP000887579">
    <property type="component" value="Unplaced"/>
</dbReference>
<evidence type="ECO:0000313" key="2">
    <source>
        <dbReference type="WBParaSite" id="ES5_v2.g16411.t1"/>
    </source>
</evidence>
<reference evidence="2" key="1">
    <citation type="submission" date="2022-11" db="UniProtKB">
        <authorList>
            <consortium name="WormBaseParasite"/>
        </authorList>
    </citation>
    <scope>IDENTIFICATION</scope>
</reference>